<dbReference type="InterPro" id="IPR032675">
    <property type="entry name" value="LRR_dom_sf"/>
</dbReference>
<keyword evidence="1" id="KW-0175">Coiled coil</keyword>
<sequence length="553" mass="62852">MSDDFHMTVEGTPRVVVTKDDVKANPDDNQPDRLVEHDVTDLAKLRREIQYLERRLSELRKQEADLLANTARVILAYGEKPDFSTLPNDILQEIFVLCLPESSYLISFWPNEAPVLLTHVCSHWREVALGCTRLWRSLNLKIGENEADIELAKELFEVWLLRTKSSRQELHAISAPHTTPGILNGQLAFLTDQFPTMHSLTRLTLARIPASLLNNIPPNSFPLLENLVLLLPDIEGEWHSPITAFENSSGLKKVALGGIDPALAFPVVLPTAQLSHLIIPHAMGSTFWTKYLISAPRLKSFEMVVGVKDVDPTPLSSAPYARKLLPSLEQMTLWSWQYSDGKIDYPAVFRRFEFPQLRSLRFVASHFQPGIWQQENLNKLKSLQHLETLSLALNSTWGLSGLFPFTPHVRTLHVEIWDSCIDLFHILTLKPEPHAENLLLNLTTLEFDVGAYAAGTMRVVPSDLAALVRSRMQGTTLASRLERVVFHGTAAAQLSRDAPYIHCLRPFIKDGLKIDFRLHEYERSYRPTAYWIEMDSYLEGWREAGVVYSDTFY</sequence>
<protein>
    <submittedName>
        <fullName evidence="2">Uncharacterized protein</fullName>
    </submittedName>
</protein>
<name>A0A5C3KK59_COPMA</name>
<proteinExistence type="predicted"/>
<dbReference type="AlphaFoldDB" id="A0A5C3KK59"/>
<dbReference type="SUPFAM" id="SSF52058">
    <property type="entry name" value="L domain-like"/>
    <property type="match status" value="1"/>
</dbReference>
<evidence type="ECO:0000313" key="3">
    <source>
        <dbReference type="Proteomes" id="UP000307440"/>
    </source>
</evidence>
<dbReference type="STRING" id="230819.A0A5C3KK59"/>
<keyword evidence="3" id="KW-1185">Reference proteome</keyword>
<dbReference type="EMBL" id="ML210306">
    <property type="protein sequence ID" value="TFK20263.1"/>
    <property type="molecule type" value="Genomic_DNA"/>
</dbReference>
<dbReference type="Proteomes" id="UP000307440">
    <property type="component" value="Unassembled WGS sequence"/>
</dbReference>
<accession>A0A5C3KK59</accession>
<reference evidence="2 3" key="1">
    <citation type="journal article" date="2019" name="Nat. Ecol. Evol.">
        <title>Megaphylogeny resolves global patterns of mushroom evolution.</title>
        <authorList>
            <person name="Varga T."/>
            <person name="Krizsan K."/>
            <person name="Foldi C."/>
            <person name="Dima B."/>
            <person name="Sanchez-Garcia M."/>
            <person name="Sanchez-Ramirez S."/>
            <person name="Szollosi G.J."/>
            <person name="Szarkandi J.G."/>
            <person name="Papp V."/>
            <person name="Albert L."/>
            <person name="Andreopoulos W."/>
            <person name="Angelini C."/>
            <person name="Antonin V."/>
            <person name="Barry K.W."/>
            <person name="Bougher N.L."/>
            <person name="Buchanan P."/>
            <person name="Buyck B."/>
            <person name="Bense V."/>
            <person name="Catcheside P."/>
            <person name="Chovatia M."/>
            <person name="Cooper J."/>
            <person name="Damon W."/>
            <person name="Desjardin D."/>
            <person name="Finy P."/>
            <person name="Geml J."/>
            <person name="Haridas S."/>
            <person name="Hughes K."/>
            <person name="Justo A."/>
            <person name="Karasinski D."/>
            <person name="Kautmanova I."/>
            <person name="Kiss B."/>
            <person name="Kocsube S."/>
            <person name="Kotiranta H."/>
            <person name="LaButti K.M."/>
            <person name="Lechner B.E."/>
            <person name="Liimatainen K."/>
            <person name="Lipzen A."/>
            <person name="Lukacs Z."/>
            <person name="Mihaltcheva S."/>
            <person name="Morgado L.N."/>
            <person name="Niskanen T."/>
            <person name="Noordeloos M.E."/>
            <person name="Ohm R.A."/>
            <person name="Ortiz-Santana B."/>
            <person name="Ovrebo C."/>
            <person name="Racz N."/>
            <person name="Riley R."/>
            <person name="Savchenko A."/>
            <person name="Shiryaev A."/>
            <person name="Soop K."/>
            <person name="Spirin V."/>
            <person name="Szebenyi C."/>
            <person name="Tomsovsky M."/>
            <person name="Tulloss R.E."/>
            <person name="Uehling J."/>
            <person name="Grigoriev I.V."/>
            <person name="Vagvolgyi C."/>
            <person name="Papp T."/>
            <person name="Martin F.M."/>
            <person name="Miettinen O."/>
            <person name="Hibbett D.S."/>
            <person name="Nagy L.G."/>
        </authorList>
    </citation>
    <scope>NUCLEOTIDE SEQUENCE [LARGE SCALE GENOMIC DNA]</scope>
    <source>
        <strain evidence="2 3">CBS 121175</strain>
    </source>
</reference>
<evidence type="ECO:0000313" key="2">
    <source>
        <dbReference type="EMBL" id="TFK20263.1"/>
    </source>
</evidence>
<dbReference type="Gene3D" id="1.20.1280.50">
    <property type="match status" value="1"/>
</dbReference>
<evidence type="ECO:0000256" key="1">
    <source>
        <dbReference type="SAM" id="Coils"/>
    </source>
</evidence>
<gene>
    <name evidence="2" type="ORF">FA15DRAFT_673634</name>
</gene>
<dbReference type="OrthoDB" id="2269034at2759"/>
<organism evidence="2 3">
    <name type="scientific">Coprinopsis marcescibilis</name>
    <name type="common">Agaric fungus</name>
    <name type="synonym">Psathyrella marcescibilis</name>
    <dbReference type="NCBI Taxonomy" id="230819"/>
    <lineage>
        <taxon>Eukaryota</taxon>
        <taxon>Fungi</taxon>
        <taxon>Dikarya</taxon>
        <taxon>Basidiomycota</taxon>
        <taxon>Agaricomycotina</taxon>
        <taxon>Agaricomycetes</taxon>
        <taxon>Agaricomycetidae</taxon>
        <taxon>Agaricales</taxon>
        <taxon>Agaricineae</taxon>
        <taxon>Psathyrellaceae</taxon>
        <taxon>Coprinopsis</taxon>
    </lineage>
</organism>
<feature type="coiled-coil region" evidence="1">
    <location>
        <begin position="42"/>
        <end position="69"/>
    </location>
</feature>
<dbReference type="Gene3D" id="3.80.10.10">
    <property type="entry name" value="Ribonuclease Inhibitor"/>
    <property type="match status" value="1"/>
</dbReference>